<keyword evidence="3" id="KW-1185">Reference proteome</keyword>
<reference evidence="2 3" key="1">
    <citation type="submission" date="2023-01" db="EMBL/GenBank/DDBJ databases">
        <title>Analysis of 21 Apiospora genomes using comparative genomics revels a genus with tremendous synthesis potential of carbohydrate active enzymes and secondary metabolites.</title>
        <authorList>
            <person name="Sorensen T."/>
        </authorList>
    </citation>
    <scope>NUCLEOTIDE SEQUENCE [LARGE SCALE GENOMIC DNA]</scope>
    <source>
        <strain evidence="2 3">CBS 20057</strain>
    </source>
</reference>
<feature type="region of interest" description="Disordered" evidence="1">
    <location>
        <begin position="1"/>
        <end position="27"/>
    </location>
</feature>
<gene>
    <name evidence="2" type="ORF">PG991_004951</name>
</gene>
<dbReference type="EMBL" id="JAQQWI010000007">
    <property type="protein sequence ID" value="KAK8027895.1"/>
    <property type="molecule type" value="Genomic_DNA"/>
</dbReference>
<evidence type="ECO:0000256" key="1">
    <source>
        <dbReference type="SAM" id="MobiDB-lite"/>
    </source>
</evidence>
<organism evidence="2 3">
    <name type="scientific">Apiospora marii</name>
    <dbReference type="NCBI Taxonomy" id="335849"/>
    <lineage>
        <taxon>Eukaryota</taxon>
        <taxon>Fungi</taxon>
        <taxon>Dikarya</taxon>
        <taxon>Ascomycota</taxon>
        <taxon>Pezizomycotina</taxon>
        <taxon>Sordariomycetes</taxon>
        <taxon>Xylariomycetidae</taxon>
        <taxon>Amphisphaeriales</taxon>
        <taxon>Apiosporaceae</taxon>
        <taxon>Apiospora</taxon>
    </lineage>
</organism>
<dbReference type="Proteomes" id="UP001396898">
    <property type="component" value="Unassembled WGS sequence"/>
</dbReference>
<proteinExistence type="predicted"/>
<evidence type="ECO:0000313" key="3">
    <source>
        <dbReference type="Proteomes" id="UP001396898"/>
    </source>
</evidence>
<protein>
    <submittedName>
        <fullName evidence="2">Uncharacterized protein</fullName>
    </submittedName>
</protein>
<comment type="caution">
    <text evidence="2">The sequence shown here is derived from an EMBL/GenBank/DDBJ whole genome shotgun (WGS) entry which is preliminary data.</text>
</comment>
<feature type="region of interest" description="Disordered" evidence="1">
    <location>
        <begin position="96"/>
        <end position="131"/>
    </location>
</feature>
<accession>A0ABR1S7S9</accession>
<sequence length="218" mass="24270">MDEDTKTSPPASTAKGPRVVRRPEELDEHEVATIQVIITKSLAQQGDAGRSATEGDIDGFTQAAISSLWDTSQDARAPTQTSRSGFALQVGRLVEDAPASPPGAKREQPDTDQNSPRKRQKTSDKGSLSVLPHRAKGAAVYARVEINNDDLAFKILDKNMSIIKQEWAEFQSKDGKFDKILQLRVIVYRDTKETEYVKKWNKEVLIRREDCTFTGIVL</sequence>
<evidence type="ECO:0000313" key="2">
    <source>
        <dbReference type="EMBL" id="KAK8027895.1"/>
    </source>
</evidence>
<name>A0ABR1S7S9_9PEZI</name>